<keyword evidence="3" id="KW-0804">Transcription</keyword>
<evidence type="ECO:0000313" key="6">
    <source>
        <dbReference type="EMBL" id="ANS28950.1"/>
    </source>
</evidence>
<dbReference type="SUPFAM" id="SSF46785">
    <property type="entry name" value="Winged helix' DNA-binding domain"/>
    <property type="match status" value="1"/>
</dbReference>
<reference evidence="7" key="2">
    <citation type="submission" date="2022-12" db="EMBL/GenBank/DDBJ databases">
        <authorList>
            <person name="Krivoruchko A.V."/>
            <person name="Elkin A."/>
        </authorList>
    </citation>
    <scope>NUCLEOTIDE SEQUENCE</scope>
    <source>
        <strain evidence="7">IEGM 249</strain>
    </source>
</reference>
<organism evidence="6 9">
    <name type="scientific">Rhodococcus opacus</name>
    <name type="common">Nocardia opaca</name>
    <dbReference type="NCBI Taxonomy" id="37919"/>
    <lineage>
        <taxon>Bacteria</taxon>
        <taxon>Bacillati</taxon>
        <taxon>Actinomycetota</taxon>
        <taxon>Actinomycetes</taxon>
        <taxon>Mycobacteriales</taxon>
        <taxon>Nocardiaceae</taxon>
        <taxon>Rhodococcus</taxon>
    </lineage>
</organism>
<reference evidence="8" key="3">
    <citation type="submission" date="2023-07" db="EMBL/GenBank/DDBJ databases">
        <title>Genomic analysis of Rhodococcus opacus VOC-14 with glycol ethers degradation activity.</title>
        <authorList>
            <person name="Narkevich D.A."/>
            <person name="Hlushen A.M."/>
            <person name="Akhremchuk A.E."/>
            <person name="Sikolenko M.A."/>
            <person name="Valentovich L.N."/>
        </authorList>
    </citation>
    <scope>NUCLEOTIDE SEQUENCE</scope>
    <source>
        <strain evidence="8">VOC-14</strain>
    </source>
</reference>
<dbReference type="Proteomes" id="UP001066327">
    <property type="component" value="Unassembled WGS sequence"/>
</dbReference>
<sequence length="247" mass="26515">MNASLLGKVRLLLDSFDADSGALSLTELSRRSGVAKATVYRLAGEMVQIGFLERVGTDYRLGLRLFELGQLVPTQRIIRDAAVPFMQDLHSLTLETVHLAIRDGLDVMFVEKISGHRSARLPSRIAGRFPIEATATGKAILAYSPSSMFDEVVARGFAPLTTRTVASALRLRRQLDRVRTEGFALEVEEVGLGMTSIAVPVFAGSMVVGAVSVTTTTSRMNVGRVAKPLTAAGSNISRALRGVARSA</sequence>
<name>A0A1B1K8J4_RHOOP</name>
<dbReference type="InterPro" id="IPR029016">
    <property type="entry name" value="GAF-like_dom_sf"/>
</dbReference>
<dbReference type="InterPro" id="IPR036390">
    <property type="entry name" value="WH_DNA-bd_sf"/>
</dbReference>
<dbReference type="Gene3D" id="1.10.10.10">
    <property type="entry name" value="Winged helix-like DNA-binding domain superfamily/Winged helix DNA-binding domain"/>
    <property type="match status" value="1"/>
</dbReference>
<dbReference type="GO" id="GO:0003700">
    <property type="term" value="F:DNA-binding transcription factor activity"/>
    <property type="evidence" value="ECO:0007669"/>
    <property type="project" value="TreeGrafter"/>
</dbReference>
<dbReference type="InterPro" id="IPR050707">
    <property type="entry name" value="HTH_MetabolicPath_Reg"/>
</dbReference>
<dbReference type="InterPro" id="IPR014757">
    <property type="entry name" value="Tscrpt_reg_IclR_C"/>
</dbReference>
<keyword evidence="10" id="KW-1185">Reference proteome</keyword>
<dbReference type="GO" id="GO:0045892">
    <property type="term" value="P:negative regulation of DNA-templated transcription"/>
    <property type="evidence" value="ECO:0007669"/>
    <property type="project" value="TreeGrafter"/>
</dbReference>
<evidence type="ECO:0000313" key="10">
    <source>
        <dbReference type="Proteomes" id="UP001066327"/>
    </source>
</evidence>
<keyword evidence="1" id="KW-0805">Transcription regulation</keyword>
<evidence type="ECO:0000313" key="9">
    <source>
        <dbReference type="Proteomes" id="UP000186108"/>
    </source>
</evidence>
<evidence type="ECO:0000313" key="7">
    <source>
        <dbReference type="EMBL" id="MCZ4586215.1"/>
    </source>
</evidence>
<feature type="domain" description="HTH iclR-type" evidence="4">
    <location>
        <begin position="3"/>
        <end position="63"/>
    </location>
</feature>
<dbReference type="Pfam" id="PF01614">
    <property type="entry name" value="IclR_C"/>
    <property type="match status" value="1"/>
</dbReference>
<dbReference type="Gene3D" id="3.30.450.40">
    <property type="match status" value="1"/>
</dbReference>
<dbReference type="SUPFAM" id="SSF55781">
    <property type="entry name" value="GAF domain-like"/>
    <property type="match status" value="1"/>
</dbReference>
<dbReference type="Proteomes" id="UP001231166">
    <property type="component" value="Chromosome"/>
</dbReference>
<feature type="domain" description="IclR-ED" evidence="5">
    <location>
        <begin position="64"/>
        <end position="247"/>
    </location>
</feature>
<dbReference type="AlphaFoldDB" id="A0A1B1K8J4"/>
<keyword evidence="2" id="KW-0238">DNA-binding</keyword>
<evidence type="ECO:0000313" key="8">
    <source>
        <dbReference type="EMBL" id="WLF44678.1"/>
    </source>
</evidence>
<dbReference type="EMBL" id="JAPWIS010000011">
    <property type="protein sequence ID" value="MCZ4586215.1"/>
    <property type="molecule type" value="Genomic_DNA"/>
</dbReference>
<reference evidence="6 9" key="1">
    <citation type="submission" date="2014-07" db="EMBL/GenBank/DDBJ databases">
        <authorList>
            <person name="Zhang J.E."/>
            <person name="Yang H."/>
            <person name="Guo J."/>
            <person name="Deng Z."/>
            <person name="Luo H."/>
            <person name="Luo M."/>
            <person name="Zhao B."/>
        </authorList>
    </citation>
    <scope>NUCLEOTIDE SEQUENCE [LARGE SCALE GENOMIC DNA]</scope>
    <source>
        <strain evidence="6 9">1CP</strain>
    </source>
</reference>
<dbReference type="RefSeq" id="WP_005260582.1">
    <property type="nucleotide sequence ID" value="NZ_CAJUXZ010000001.1"/>
</dbReference>
<accession>A0A1B1K8J4</accession>
<dbReference type="SMART" id="SM00346">
    <property type="entry name" value="HTH_ICLR"/>
    <property type="match status" value="1"/>
</dbReference>
<dbReference type="PROSITE" id="PS51077">
    <property type="entry name" value="HTH_ICLR"/>
    <property type="match status" value="1"/>
</dbReference>
<dbReference type="PANTHER" id="PTHR30136">
    <property type="entry name" value="HELIX-TURN-HELIX TRANSCRIPTIONAL REGULATOR, ICLR FAMILY"/>
    <property type="match status" value="1"/>
</dbReference>
<dbReference type="PROSITE" id="PS51078">
    <property type="entry name" value="ICLR_ED"/>
    <property type="match status" value="1"/>
</dbReference>
<dbReference type="Pfam" id="PF09339">
    <property type="entry name" value="HTH_IclR"/>
    <property type="match status" value="1"/>
</dbReference>
<proteinExistence type="predicted"/>
<dbReference type="EMBL" id="CP009111">
    <property type="protein sequence ID" value="ANS28950.1"/>
    <property type="molecule type" value="Genomic_DNA"/>
</dbReference>
<evidence type="ECO:0000259" key="5">
    <source>
        <dbReference type="PROSITE" id="PS51078"/>
    </source>
</evidence>
<gene>
    <name evidence="7" type="ORF">O4328_21420</name>
    <name evidence="8" type="ORF">Q5707_22365</name>
    <name evidence="6" type="ORF">R1CP_21370</name>
</gene>
<evidence type="ECO:0000259" key="4">
    <source>
        <dbReference type="PROSITE" id="PS51077"/>
    </source>
</evidence>
<evidence type="ECO:0000256" key="2">
    <source>
        <dbReference type="ARBA" id="ARBA00023125"/>
    </source>
</evidence>
<dbReference type="GO" id="GO:0003677">
    <property type="term" value="F:DNA binding"/>
    <property type="evidence" value="ECO:0007669"/>
    <property type="project" value="UniProtKB-KW"/>
</dbReference>
<dbReference type="EMBL" id="CP130953">
    <property type="protein sequence ID" value="WLF44678.1"/>
    <property type="molecule type" value="Genomic_DNA"/>
</dbReference>
<dbReference type="InterPro" id="IPR036388">
    <property type="entry name" value="WH-like_DNA-bd_sf"/>
</dbReference>
<evidence type="ECO:0000256" key="1">
    <source>
        <dbReference type="ARBA" id="ARBA00023015"/>
    </source>
</evidence>
<dbReference type="InterPro" id="IPR005471">
    <property type="entry name" value="Tscrpt_reg_IclR_N"/>
</dbReference>
<dbReference type="PATRIC" id="fig|37919.13.peg.4510"/>
<evidence type="ECO:0000256" key="3">
    <source>
        <dbReference type="ARBA" id="ARBA00023163"/>
    </source>
</evidence>
<dbReference type="Proteomes" id="UP000186108">
    <property type="component" value="Chromosome"/>
</dbReference>
<dbReference type="PANTHER" id="PTHR30136:SF24">
    <property type="entry name" value="HTH-TYPE TRANSCRIPTIONAL REPRESSOR ALLR"/>
    <property type="match status" value="1"/>
</dbReference>
<protein>
    <submittedName>
        <fullName evidence="6">IclR family transcriptional regulator</fullName>
    </submittedName>
</protein>